<evidence type="ECO:0000259" key="2">
    <source>
        <dbReference type="Pfam" id="PF01909"/>
    </source>
</evidence>
<name>A0ABS4H1W1_9BACL</name>
<organism evidence="4 5">
    <name type="scientific">Paenibacillus sediminis</name>
    <dbReference type="NCBI Taxonomy" id="664909"/>
    <lineage>
        <taxon>Bacteria</taxon>
        <taxon>Bacillati</taxon>
        <taxon>Bacillota</taxon>
        <taxon>Bacilli</taxon>
        <taxon>Bacillales</taxon>
        <taxon>Paenibacillaceae</taxon>
        <taxon>Paenibacillus</taxon>
    </lineage>
</organism>
<keyword evidence="5" id="KW-1185">Reference proteome</keyword>
<proteinExistence type="predicted"/>
<protein>
    <recommendedName>
        <fullName evidence="6">DUF4111 domain-containing protein</fullName>
    </recommendedName>
</protein>
<dbReference type="SUPFAM" id="SSF81301">
    <property type="entry name" value="Nucleotidyltransferase"/>
    <property type="match status" value="1"/>
</dbReference>
<dbReference type="InterPro" id="IPR043519">
    <property type="entry name" value="NT_sf"/>
</dbReference>
<sequence length="279" mass="33123">MEVNLHPRINHIIDTYLSKVNQVKPGLIKGFYLYGSIALGDYSLELSDIDFITVTDERLHEEDLVILEGIHQEIERTHKKPNMNGIYLTWSELGKLSDSIQPFPYYMDGVMHRAGYFELNLVTWYELKHHGIRFVGPEIEQLDLNVDMELFYANMHENLNAYWAGWIDRASRVLSPYSYSAYFRRQDMEWGVLGITRLFYTFRERKITSKRLAGEYALTVVPERWHKIIQESINVRRGVRRSLYVSRMKRKSDALGYMRYILEQCNQTIHKQQEEDTRK</sequence>
<dbReference type="Proteomes" id="UP001519273">
    <property type="component" value="Unassembled WGS sequence"/>
</dbReference>
<dbReference type="InterPro" id="IPR025184">
    <property type="entry name" value="AadA_C"/>
</dbReference>
<keyword evidence="1" id="KW-0808">Transferase</keyword>
<evidence type="ECO:0000259" key="3">
    <source>
        <dbReference type="Pfam" id="PF13427"/>
    </source>
</evidence>
<evidence type="ECO:0008006" key="6">
    <source>
        <dbReference type="Google" id="ProtNLM"/>
    </source>
</evidence>
<gene>
    <name evidence="4" type="ORF">J2Z20_001380</name>
</gene>
<feature type="domain" description="Polymerase nucleotidyl transferase" evidence="2">
    <location>
        <begin position="25"/>
        <end position="74"/>
    </location>
</feature>
<dbReference type="InterPro" id="IPR002934">
    <property type="entry name" value="Polymerase_NTP_transf_dom"/>
</dbReference>
<dbReference type="RefSeq" id="WP_209846929.1">
    <property type="nucleotide sequence ID" value="NZ_CBCRVE010000002.1"/>
</dbReference>
<evidence type="ECO:0000256" key="1">
    <source>
        <dbReference type="ARBA" id="ARBA00022679"/>
    </source>
</evidence>
<dbReference type="Gene3D" id="3.30.460.10">
    <property type="entry name" value="Beta Polymerase, domain 2"/>
    <property type="match status" value="1"/>
</dbReference>
<dbReference type="EMBL" id="JAGGKP010000001">
    <property type="protein sequence ID" value="MBP1936519.1"/>
    <property type="molecule type" value="Genomic_DNA"/>
</dbReference>
<dbReference type="Pfam" id="PF01909">
    <property type="entry name" value="NTP_transf_2"/>
    <property type="match status" value="1"/>
</dbReference>
<reference evidence="4 5" key="1">
    <citation type="submission" date="2021-03" db="EMBL/GenBank/DDBJ databases">
        <title>Genomic Encyclopedia of Type Strains, Phase IV (KMG-IV): sequencing the most valuable type-strain genomes for metagenomic binning, comparative biology and taxonomic classification.</title>
        <authorList>
            <person name="Goeker M."/>
        </authorList>
    </citation>
    <scope>NUCLEOTIDE SEQUENCE [LARGE SCALE GENOMIC DNA]</scope>
    <source>
        <strain evidence="4 5">DSM 23491</strain>
    </source>
</reference>
<comment type="caution">
    <text evidence="4">The sequence shown here is derived from an EMBL/GenBank/DDBJ whole genome shotgun (WGS) entry which is preliminary data.</text>
</comment>
<dbReference type="Pfam" id="PF13427">
    <property type="entry name" value="AadA_C"/>
    <property type="match status" value="1"/>
</dbReference>
<feature type="domain" description="Adenylyltransferase AadA C-terminal" evidence="3">
    <location>
        <begin position="190"/>
        <end position="240"/>
    </location>
</feature>
<evidence type="ECO:0000313" key="5">
    <source>
        <dbReference type="Proteomes" id="UP001519273"/>
    </source>
</evidence>
<evidence type="ECO:0000313" key="4">
    <source>
        <dbReference type="EMBL" id="MBP1936519.1"/>
    </source>
</evidence>
<dbReference type="CDD" id="cd05403">
    <property type="entry name" value="NT_KNTase_like"/>
    <property type="match status" value="1"/>
</dbReference>
<accession>A0ABS4H1W1</accession>